<keyword evidence="4 6" id="KW-1133">Transmembrane helix</keyword>
<evidence type="ECO:0000313" key="7">
    <source>
        <dbReference type="EMBL" id="CAD7703973.1"/>
    </source>
</evidence>
<comment type="subcellular location">
    <subcellularLocation>
        <location evidence="1 6">Membrane</location>
        <topology evidence="1 6">Multi-pass membrane protein</topology>
    </subcellularLocation>
</comment>
<dbReference type="GO" id="GO:0005794">
    <property type="term" value="C:Golgi apparatus"/>
    <property type="evidence" value="ECO:0007669"/>
    <property type="project" value="TreeGrafter"/>
</dbReference>
<feature type="transmembrane region" description="Helical" evidence="6">
    <location>
        <begin position="84"/>
        <end position="104"/>
    </location>
</feature>
<dbReference type="AlphaFoldDB" id="A0A8S1J9S4"/>
<protein>
    <recommendedName>
        <fullName evidence="6">GDT1 family protein</fullName>
    </recommendedName>
</protein>
<keyword evidence="9" id="KW-1185">Reference proteome</keyword>
<evidence type="ECO:0000256" key="1">
    <source>
        <dbReference type="ARBA" id="ARBA00004141"/>
    </source>
</evidence>
<dbReference type="InterPro" id="IPR049555">
    <property type="entry name" value="GDT1-like_CS"/>
</dbReference>
<keyword evidence="3 6" id="KW-0812">Transmembrane</keyword>
<sequence length="268" mass="27463">MPSGEARSRMFWKLAAWLGAPLLVGAGLASVGVLPPWSSIQGVVQASGMWSSGFLAATSLVFFSEVGDKTFFIAGLLAMQLGRWVAFLGSLSALALMSVVSVGIGRAFEAIPEGLKASLPMGEYFVVALLVVFGASMLRDAFGGGEEGGEEGELADAREAVSRAEEAGAVGRGRSAWQAFLQVASLIFVAEWGDRSMLATIAMGATRNPLAVVTGATLGHAAATAIAVLAFSWAAQYISERVVKVLGGVTFLAFAVASLASVLLGGGA</sequence>
<evidence type="ECO:0000256" key="4">
    <source>
        <dbReference type="ARBA" id="ARBA00022989"/>
    </source>
</evidence>
<dbReference type="InterPro" id="IPR001727">
    <property type="entry name" value="GDT1-like"/>
</dbReference>
<dbReference type="OrthoDB" id="442680at2759"/>
<dbReference type="PROSITE" id="PS01214">
    <property type="entry name" value="UPF0016"/>
    <property type="match status" value="1"/>
</dbReference>
<comment type="similarity">
    <text evidence="2 6">Belongs to the GDT1 family.</text>
</comment>
<dbReference type="GO" id="GO:0016020">
    <property type="term" value="C:membrane"/>
    <property type="evidence" value="ECO:0007669"/>
    <property type="project" value="UniProtKB-SubCell"/>
</dbReference>
<evidence type="ECO:0000313" key="8">
    <source>
        <dbReference type="EMBL" id="CAD7705170.1"/>
    </source>
</evidence>
<gene>
    <name evidence="8" type="ORF">OSTQU699_LOCUS10525</name>
    <name evidence="7" type="ORF">OSTQU699_LOCUS9330</name>
</gene>
<dbReference type="EMBL" id="CAJHUC010002552">
    <property type="protein sequence ID" value="CAD7703973.1"/>
    <property type="molecule type" value="Genomic_DNA"/>
</dbReference>
<feature type="transmembrane region" description="Helical" evidence="6">
    <location>
        <begin position="124"/>
        <end position="142"/>
    </location>
</feature>
<dbReference type="Proteomes" id="UP000708148">
    <property type="component" value="Unassembled WGS sequence"/>
</dbReference>
<name>A0A8S1J9S4_9CHLO</name>
<evidence type="ECO:0000313" key="9">
    <source>
        <dbReference type="Proteomes" id="UP000708148"/>
    </source>
</evidence>
<dbReference type="GO" id="GO:0015085">
    <property type="term" value="F:calcium ion transmembrane transporter activity"/>
    <property type="evidence" value="ECO:0007669"/>
    <property type="project" value="TreeGrafter"/>
</dbReference>
<keyword evidence="5 6" id="KW-0472">Membrane</keyword>
<comment type="caution">
    <text evidence="7">The sequence shown here is derived from an EMBL/GenBank/DDBJ whole genome shotgun (WGS) entry which is preliminary data.</text>
</comment>
<feature type="transmembrane region" description="Helical" evidence="6">
    <location>
        <begin position="210"/>
        <end position="233"/>
    </location>
</feature>
<dbReference type="GO" id="GO:0005384">
    <property type="term" value="F:manganese ion transmembrane transporter activity"/>
    <property type="evidence" value="ECO:0007669"/>
    <property type="project" value="TreeGrafter"/>
</dbReference>
<accession>A0A8S1J9S4</accession>
<organism evidence="7 9">
    <name type="scientific">Ostreobium quekettii</name>
    <dbReference type="NCBI Taxonomy" id="121088"/>
    <lineage>
        <taxon>Eukaryota</taxon>
        <taxon>Viridiplantae</taxon>
        <taxon>Chlorophyta</taxon>
        <taxon>core chlorophytes</taxon>
        <taxon>Ulvophyceae</taxon>
        <taxon>TCBD clade</taxon>
        <taxon>Bryopsidales</taxon>
        <taxon>Ostreobineae</taxon>
        <taxon>Ostreobiaceae</taxon>
        <taxon>Ostreobium</taxon>
    </lineage>
</organism>
<feature type="transmembrane region" description="Helical" evidence="6">
    <location>
        <begin position="39"/>
        <end position="63"/>
    </location>
</feature>
<proteinExistence type="inferred from homology"/>
<dbReference type="Pfam" id="PF01169">
    <property type="entry name" value="GDT1"/>
    <property type="match status" value="2"/>
</dbReference>
<dbReference type="PANTHER" id="PTHR12608:SF7">
    <property type="entry name" value="PROTEIN PAM71-HOMOLOG, CHLOROPLASTIC"/>
    <property type="match status" value="1"/>
</dbReference>
<evidence type="ECO:0000256" key="2">
    <source>
        <dbReference type="ARBA" id="ARBA00009190"/>
    </source>
</evidence>
<dbReference type="GO" id="GO:0009507">
    <property type="term" value="C:chloroplast"/>
    <property type="evidence" value="ECO:0007669"/>
    <property type="project" value="TreeGrafter"/>
</dbReference>
<dbReference type="PANTHER" id="PTHR12608">
    <property type="entry name" value="TRANSMEMBRANE PROTEIN HTP-1 RELATED"/>
    <property type="match status" value="1"/>
</dbReference>
<dbReference type="EMBL" id="CAJHUC010003041">
    <property type="protein sequence ID" value="CAD7705170.1"/>
    <property type="molecule type" value="Genomic_DNA"/>
</dbReference>
<dbReference type="GO" id="GO:0032472">
    <property type="term" value="P:Golgi calcium ion transport"/>
    <property type="evidence" value="ECO:0007669"/>
    <property type="project" value="TreeGrafter"/>
</dbReference>
<feature type="transmembrane region" description="Helical" evidence="6">
    <location>
        <begin position="245"/>
        <end position="265"/>
    </location>
</feature>
<evidence type="ECO:0000256" key="5">
    <source>
        <dbReference type="ARBA" id="ARBA00023136"/>
    </source>
</evidence>
<evidence type="ECO:0000256" key="3">
    <source>
        <dbReference type="ARBA" id="ARBA00022692"/>
    </source>
</evidence>
<evidence type="ECO:0000256" key="6">
    <source>
        <dbReference type="RuleBase" id="RU365102"/>
    </source>
</evidence>
<reference evidence="7" key="1">
    <citation type="submission" date="2020-12" db="EMBL/GenBank/DDBJ databases">
        <authorList>
            <person name="Iha C."/>
        </authorList>
    </citation>
    <scope>NUCLEOTIDE SEQUENCE</scope>
</reference>
<dbReference type="GO" id="GO:0032468">
    <property type="term" value="P:Golgi calcium ion homeostasis"/>
    <property type="evidence" value="ECO:0007669"/>
    <property type="project" value="TreeGrafter"/>
</dbReference>